<reference evidence="2" key="2">
    <citation type="submission" date="2016-05" db="EMBL/GenBank/DDBJ databases">
        <title>Comparative analysis highlights variable genome content of wheat rusts and divergence of the mating loci.</title>
        <authorList>
            <person name="Cuomo C.A."/>
            <person name="Bakkeren G."/>
            <person name="Szabo L."/>
            <person name="Khalil H."/>
            <person name="Joly D."/>
            <person name="Goldberg J."/>
            <person name="Young S."/>
            <person name="Zeng Q."/>
            <person name="Fellers J."/>
        </authorList>
    </citation>
    <scope>NUCLEOTIDE SEQUENCE [LARGE SCALE GENOMIC DNA]</scope>
    <source>
        <strain evidence="2">1-1 BBBD Race 1</strain>
    </source>
</reference>
<feature type="compositionally biased region" description="Low complexity" evidence="1">
    <location>
        <begin position="28"/>
        <end position="46"/>
    </location>
</feature>
<dbReference type="EMBL" id="ADAS02012056">
    <property type="protein sequence ID" value="OAV84788.1"/>
    <property type="molecule type" value="Genomic_DNA"/>
</dbReference>
<sequence>VCMWLGCHFSLCMYIHTYIRVGRPKTRNNQQQPTTNDTNSNNNTLQPTPCNLQPTTMLISNSPAEQQNEFRELFTTHFVRELNTLDPEPETPPNEPSSSPGHRIDIETIRRVSRQMRELNRQAGIPDYRPERRTIQPPITNYLRPLSSASPPRPIPPSNSS</sequence>
<reference evidence="3 4" key="3">
    <citation type="journal article" date="2017" name="G3 (Bethesda)">
        <title>Comparative analysis highlights variable genome content of wheat rusts and divergence of the mating loci.</title>
        <authorList>
            <person name="Cuomo C.A."/>
            <person name="Bakkeren G."/>
            <person name="Khalil H.B."/>
            <person name="Panwar V."/>
            <person name="Joly D."/>
            <person name="Linning R."/>
            <person name="Sakthikumar S."/>
            <person name="Song X."/>
            <person name="Adiconis X."/>
            <person name="Fan L."/>
            <person name="Goldberg J.M."/>
            <person name="Levin J.Z."/>
            <person name="Young S."/>
            <person name="Zeng Q."/>
            <person name="Anikster Y."/>
            <person name="Bruce M."/>
            <person name="Wang M."/>
            <person name="Yin C."/>
            <person name="McCallum B."/>
            <person name="Szabo L.J."/>
            <person name="Hulbert S."/>
            <person name="Chen X."/>
            <person name="Fellers J.P."/>
        </authorList>
    </citation>
    <scope>NUCLEOTIDE SEQUENCE</scope>
    <source>
        <strain evidence="3">isolate 1-1 / race 1 (BBBD)</strain>
        <strain evidence="4">Isolate 1-1 / race 1 (BBBD)</strain>
    </source>
</reference>
<gene>
    <name evidence="2" type="ORF">PTTG_31060</name>
</gene>
<feature type="region of interest" description="Disordered" evidence="1">
    <location>
        <begin position="81"/>
        <end position="107"/>
    </location>
</feature>
<evidence type="ECO:0000313" key="3">
    <source>
        <dbReference type="EnsemblFungi" id="PTTG_31060-t43_1-p1"/>
    </source>
</evidence>
<feature type="region of interest" description="Disordered" evidence="1">
    <location>
        <begin position="25"/>
        <end position="49"/>
    </location>
</feature>
<evidence type="ECO:0000313" key="4">
    <source>
        <dbReference type="Proteomes" id="UP000005240"/>
    </source>
</evidence>
<proteinExistence type="predicted"/>
<dbReference type="Proteomes" id="UP000005240">
    <property type="component" value="Unassembled WGS sequence"/>
</dbReference>
<name>A0A180FX67_PUCT1</name>
<feature type="non-terminal residue" evidence="2">
    <location>
        <position position="161"/>
    </location>
</feature>
<organism evidence="2">
    <name type="scientific">Puccinia triticina (isolate 1-1 / race 1 (BBBD))</name>
    <name type="common">Brown leaf rust fungus</name>
    <dbReference type="NCBI Taxonomy" id="630390"/>
    <lineage>
        <taxon>Eukaryota</taxon>
        <taxon>Fungi</taxon>
        <taxon>Dikarya</taxon>
        <taxon>Basidiomycota</taxon>
        <taxon>Pucciniomycotina</taxon>
        <taxon>Pucciniomycetes</taxon>
        <taxon>Pucciniales</taxon>
        <taxon>Pucciniaceae</taxon>
        <taxon>Puccinia</taxon>
    </lineage>
</organism>
<feature type="non-terminal residue" evidence="2">
    <location>
        <position position="1"/>
    </location>
</feature>
<feature type="region of interest" description="Disordered" evidence="1">
    <location>
        <begin position="122"/>
        <end position="161"/>
    </location>
</feature>
<feature type="compositionally biased region" description="Pro residues" evidence="1">
    <location>
        <begin position="151"/>
        <end position="161"/>
    </location>
</feature>
<dbReference type="AlphaFoldDB" id="A0A180FX67"/>
<dbReference type="EnsemblFungi" id="PTTG_31060-t43_1">
    <property type="protein sequence ID" value="PTTG_31060-t43_1-p1"/>
    <property type="gene ID" value="PTTG_31060"/>
</dbReference>
<evidence type="ECO:0000313" key="2">
    <source>
        <dbReference type="EMBL" id="OAV84788.1"/>
    </source>
</evidence>
<dbReference type="VEuPathDB" id="FungiDB:PTTG_31060"/>
<protein>
    <submittedName>
        <fullName evidence="2 3">Uncharacterized protein</fullName>
    </submittedName>
</protein>
<reference evidence="3" key="4">
    <citation type="submission" date="2025-05" db="UniProtKB">
        <authorList>
            <consortium name="EnsemblFungi"/>
        </authorList>
    </citation>
    <scope>IDENTIFICATION</scope>
    <source>
        <strain evidence="3">isolate 1-1 / race 1 (BBBD)</strain>
    </source>
</reference>
<keyword evidence="4" id="KW-1185">Reference proteome</keyword>
<reference evidence="2" key="1">
    <citation type="submission" date="2009-11" db="EMBL/GenBank/DDBJ databases">
        <authorList>
            <consortium name="The Broad Institute Genome Sequencing Platform"/>
            <person name="Ward D."/>
            <person name="Feldgarden M."/>
            <person name="Earl A."/>
            <person name="Young S.K."/>
            <person name="Zeng Q."/>
            <person name="Koehrsen M."/>
            <person name="Alvarado L."/>
            <person name="Berlin A."/>
            <person name="Bochicchio J."/>
            <person name="Borenstein D."/>
            <person name="Chapman S.B."/>
            <person name="Chen Z."/>
            <person name="Engels R."/>
            <person name="Freedman E."/>
            <person name="Gellesch M."/>
            <person name="Goldberg J."/>
            <person name="Griggs A."/>
            <person name="Gujja S."/>
            <person name="Heilman E."/>
            <person name="Heiman D."/>
            <person name="Hepburn T."/>
            <person name="Howarth C."/>
            <person name="Jen D."/>
            <person name="Larson L."/>
            <person name="Lewis B."/>
            <person name="Mehta T."/>
            <person name="Park D."/>
            <person name="Pearson M."/>
            <person name="Roberts A."/>
            <person name="Saif S."/>
            <person name="Shea T."/>
            <person name="Shenoy N."/>
            <person name="Sisk P."/>
            <person name="Stolte C."/>
            <person name="Sykes S."/>
            <person name="Thomson T."/>
            <person name="Walk T."/>
            <person name="White J."/>
            <person name="Yandava C."/>
            <person name="Izard J."/>
            <person name="Baranova O.V."/>
            <person name="Blanton J.M."/>
            <person name="Tanner A.C."/>
            <person name="Dewhirst F.E."/>
            <person name="Haas B."/>
            <person name="Nusbaum C."/>
            <person name="Birren B."/>
        </authorList>
    </citation>
    <scope>NUCLEOTIDE SEQUENCE [LARGE SCALE GENOMIC DNA]</scope>
    <source>
        <strain evidence="2">1-1 BBBD Race 1</strain>
    </source>
</reference>
<evidence type="ECO:0000256" key="1">
    <source>
        <dbReference type="SAM" id="MobiDB-lite"/>
    </source>
</evidence>
<accession>A0A180FX67</accession>